<keyword evidence="5" id="KW-0808">Transferase</keyword>
<gene>
    <name evidence="5" type="ORF">SAMN05443431_11219</name>
</gene>
<protein>
    <recommendedName>
        <fullName evidence="2">histidine kinase</fullName>
        <ecNumber evidence="2">2.7.13.3</ecNumber>
    </recommendedName>
</protein>
<dbReference type="InterPro" id="IPR036890">
    <property type="entry name" value="HATPase_C_sf"/>
</dbReference>
<sequence length="398" mass="44872">MIKPDFPKNELERISCVKKYNLLDTLPESDFDNITSLVATICDVPISLITLLDTDRNFLKSHHGIDIQESPRDISFCGHAILHEDDIFIVEDAREDIRFKDNPLVDGFKAIFYAGVPLRNTDGLALGTLCIYDHKPRQLTKLQKKALITIAKQVINLFDLKLNNRLLADSKQELLDRNAELNKFASHVSHDLKSPLANIMSLTSFLKEEEDNTLTEASVEYINYIEESAESLKNYIDGILIHYKANELLNVDKEYIPIDTLFSSVQRIHLLDDKHFKTTPNSALIFINKAAVTQVLINLVDNALKYNNKPNPEVVLNYSEDSNFHIFSVTDNGNGIPANQQDEVFKLFNNNNQTDVSGKKGTGIGLFTVKNLVKKLNGTITLQSKIDVGSTFTFTISK</sequence>
<dbReference type="STRING" id="1144750.SAMN05443431_11219"/>
<dbReference type="SMART" id="SM00388">
    <property type="entry name" value="HisKA"/>
    <property type="match status" value="1"/>
</dbReference>
<dbReference type="InterPro" id="IPR005467">
    <property type="entry name" value="His_kinase_dom"/>
</dbReference>
<dbReference type="SUPFAM" id="SSF55781">
    <property type="entry name" value="GAF domain-like"/>
    <property type="match status" value="1"/>
</dbReference>
<evidence type="ECO:0000256" key="1">
    <source>
        <dbReference type="ARBA" id="ARBA00000085"/>
    </source>
</evidence>
<evidence type="ECO:0000313" key="6">
    <source>
        <dbReference type="Proteomes" id="UP000199559"/>
    </source>
</evidence>
<dbReference type="Pfam" id="PF02518">
    <property type="entry name" value="HATPase_c"/>
    <property type="match status" value="1"/>
</dbReference>
<dbReference type="Gene3D" id="3.30.450.40">
    <property type="match status" value="1"/>
</dbReference>
<evidence type="ECO:0000256" key="2">
    <source>
        <dbReference type="ARBA" id="ARBA00012438"/>
    </source>
</evidence>
<evidence type="ECO:0000256" key="3">
    <source>
        <dbReference type="ARBA" id="ARBA00022553"/>
    </source>
</evidence>
<dbReference type="CDD" id="cd00082">
    <property type="entry name" value="HisKA"/>
    <property type="match status" value="1"/>
</dbReference>
<dbReference type="RefSeq" id="WP_090842189.1">
    <property type="nucleotide sequence ID" value="NZ_FORM01000012.1"/>
</dbReference>
<dbReference type="AlphaFoldDB" id="A0A1I3SYZ6"/>
<dbReference type="EMBL" id="FORM01000012">
    <property type="protein sequence ID" value="SFJ62676.1"/>
    <property type="molecule type" value="Genomic_DNA"/>
</dbReference>
<dbReference type="GO" id="GO:0000155">
    <property type="term" value="F:phosphorelay sensor kinase activity"/>
    <property type="evidence" value="ECO:0007669"/>
    <property type="project" value="InterPro"/>
</dbReference>
<dbReference type="InterPro" id="IPR036097">
    <property type="entry name" value="HisK_dim/P_sf"/>
</dbReference>
<keyword evidence="5" id="KW-0418">Kinase</keyword>
<dbReference type="Pfam" id="PF00512">
    <property type="entry name" value="HisKA"/>
    <property type="match status" value="1"/>
</dbReference>
<dbReference type="SUPFAM" id="SSF55874">
    <property type="entry name" value="ATPase domain of HSP90 chaperone/DNA topoisomerase II/histidine kinase"/>
    <property type="match status" value="1"/>
</dbReference>
<dbReference type="PRINTS" id="PR00344">
    <property type="entry name" value="BCTRLSENSOR"/>
</dbReference>
<keyword evidence="6" id="KW-1185">Reference proteome</keyword>
<evidence type="ECO:0000259" key="4">
    <source>
        <dbReference type="PROSITE" id="PS50109"/>
    </source>
</evidence>
<dbReference type="InterPro" id="IPR003594">
    <property type="entry name" value="HATPase_dom"/>
</dbReference>
<dbReference type="Proteomes" id="UP000199559">
    <property type="component" value="Unassembled WGS sequence"/>
</dbReference>
<comment type="catalytic activity">
    <reaction evidence="1">
        <text>ATP + protein L-histidine = ADP + protein N-phospho-L-histidine.</text>
        <dbReference type="EC" id="2.7.13.3"/>
    </reaction>
</comment>
<dbReference type="PANTHER" id="PTHR43102">
    <property type="entry name" value="SLR1143 PROTEIN"/>
    <property type="match status" value="1"/>
</dbReference>
<dbReference type="SMART" id="SM00387">
    <property type="entry name" value="HATPase_c"/>
    <property type="match status" value="1"/>
</dbReference>
<feature type="domain" description="Histidine kinase" evidence="4">
    <location>
        <begin position="187"/>
        <end position="398"/>
    </location>
</feature>
<accession>A0A1I3SYZ6</accession>
<dbReference type="EC" id="2.7.13.3" evidence="2"/>
<dbReference type="InterPro" id="IPR029016">
    <property type="entry name" value="GAF-like_dom_sf"/>
</dbReference>
<dbReference type="Gene3D" id="3.30.565.10">
    <property type="entry name" value="Histidine kinase-like ATPase, C-terminal domain"/>
    <property type="match status" value="1"/>
</dbReference>
<dbReference type="InterPro" id="IPR004358">
    <property type="entry name" value="Sig_transdc_His_kin-like_C"/>
</dbReference>
<dbReference type="InterPro" id="IPR003661">
    <property type="entry name" value="HisK_dim/P_dom"/>
</dbReference>
<dbReference type="InterPro" id="IPR003018">
    <property type="entry name" value="GAF"/>
</dbReference>
<dbReference type="CDD" id="cd00075">
    <property type="entry name" value="HATPase"/>
    <property type="match status" value="1"/>
</dbReference>
<dbReference type="SUPFAM" id="SSF47384">
    <property type="entry name" value="Homodimeric domain of signal transducing histidine kinase"/>
    <property type="match status" value="1"/>
</dbReference>
<keyword evidence="3" id="KW-0597">Phosphoprotein</keyword>
<proteinExistence type="predicted"/>
<dbReference type="Gene3D" id="1.10.287.130">
    <property type="match status" value="1"/>
</dbReference>
<dbReference type="PROSITE" id="PS50109">
    <property type="entry name" value="HIS_KIN"/>
    <property type="match status" value="1"/>
</dbReference>
<reference evidence="6" key="1">
    <citation type="submission" date="2016-10" db="EMBL/GenBank/DDBJ databases">
        <authorList>
            <person name="Varghese N."/>
            <person name="Submissions S."/>
        </authorList>
    </citation>
    <scope>NUCLEOTIDE SEQUENCE [LARGE SCALE GENOMIC DNA]</scope>
    <source>
        <strain evidence="6">DSM 28881</strain>
    </source>
</reference>
<organism evidence="5 6">
    <name type="scientific">Olleya namhaensis</name>
    <dbReference type="NCBI Taxonomy" id="1144750"/>
    <lineage>
        <taxon>Bacteria</taxon>
        <taxon>Pseudomonadati</taxon>
        <taxon>Bacteroidota</taxon>
        <taxon>Flavobacteriia</taxon>
        <taxon>Flavobacteriales</taxon>
        <taxon>Flavobacteriaceae</taxon>
    </lineage>
</organism>
<name>A0A1I3SYZ6_9FLAO</name>
<dbReference type="PANTHER" id="PTHR43102:SF2">
    <property type="entry name" value="GAF DOMAIN-CONTAINING PROTEIN"/>
    <property type="match status" value="1"/>
</dbReference>
<evidence type="ECO:0000313" key="5">
    <source>
        <dbReference type="EMBL" id="SFJ62676.1"/>
    </source>
</evidence>
<dbReference type="Pfam" id="PF01590">
    <property type="entry name" value="GAF"/>
    <property type="match status" value="1"/>
</dbReference>
<dbReference type="SMART" id="SM00065">
    <property type="entry name" value="GAF"/>
    <property type="match status" value="1"/>
</dbReference>